<accession>D6PBG7</accession>
<dbReference type="GO" id="GO:0015225">
    <property type="term" value="F:biotin transmembrane transporter activity"/>
    <property type="evidence" value="ECO:0007669"/>
    <property type="project" value="UniProtKB-UniRule"/>
</dbReference>
<dbReference type="InterPro" id="IPR003784">
    <property type="entry name" value="BioY"/>
</dbReference>
<dbReference type="GO" id="GO:0005886">
    <property type="term" value="C:plasma membrane"/>
    <property type="evidence" value="ECO:0007669"/>
    <property type="project" value="UniProtKB-SubCell"/>
</dbReference>
<evidence type="ECO:0000256" key="1">
    <source>
        <dbReference type="PIRNR" id="PIRNR016661"/>
    </source>
</evidence>
<keyword evidence="2" id="KW-1133">Transmembrane helix</keyword>
<dbReference type="PANTHER" id="PTHR34295:SF1">
    <property type="entry name" value="BIOTIN TRANSPORTER BIOY"/>
    <property type="match status" value="1"/>
</dbReference>
<feature type="transmembrane region" description="Helical" evidence="2">
    <location>
        <begin position="30"/>
        <end position="48"/>
    </location>
</feature>
<feature type="transmembrane region" description="Helical" evidence="2">
    <location>
        <begin position="60"/>
        <end position="79"/>
    </location>
</feature>
<keyword evidence="1" id="KW-0813">Transport</keyword>
<feature type="transmembrane region" description="Helical" evidence="2">
    <location>
        <begin position="99"/>
        <end position="118"/>
    </location>
</feature>
<keyword evidence="2" id="KW-0812">Transmembrane</keyword>
<dbReference type="AlphaFoldDB" id="D6PBG7"/>
<comment type="similarity">
    <text evidence="1">Belongs to the BioY family.</text>
</comment>
<keyword evidence="1" id="KW-1003">Cell membrane</keyword>
<comment type="subcellular location">
    <subcellularLocation>
        <location evidence="1">Cell membrane</location>
        <topology evidence="1">Multi-pass membrane protein</topology>
    </subcellularLocation>
</comment>
<dbReference type="PANTHER" id="PTHR34295">
    <property type="entry name" value="BIOTIN TRANSPORTER BIOY"/>
    <property type="match status" value="1"/>
</dbReference>
<dbReference type="Pfam" id="PF02632">
    <property type="entry name" value="BioY"/>
    <property type="match status" value="1"/>
</dbReference>
<keyword evidence="1 2" id="KW-0472">Membrane</keyword>
<evidence type="ECO:0008006" key="4">
    <source>
        <dbReference type="Google" id="ProtNLM"/>
    </source>
</evidence>
<protein>
    <recommendedName>
        <fullName evidence="4">Biotin transporter BioY</fullName>
    </recommendedName>
</protein>
<reference evidence="3" key="1">
    <citation type="journal article" date="2010" name="ISME J.">
        <title>Metagenome of the Mediterranean deep chlorophyll maximum studied by direct and fosmid library 454 pyrosequencing.</title>
        <authorList>
            <person name="Ghai R."/>
            <person name="Martin-Cuadrado A.B."/>
            <person name="Molto A.G."/>
            <person name="Heredia I.G."/>
            <person name="Cabrera R."/>
            <person name="Martin J."/>
            <person name="Verdu M."/>
            <person name="Deschamps P."/>
            <person name="Moreira D."/>
            <person name="Lopez-Garcia P."/>
            <person name="Mira A."/>
            <person name="Rodriguez-Valera F."/>
        </authorList>
    </citation>
    <scope>NUCLEOTIDE SEQUENCE</scope>
</reference>
<evidence type="ECO:0000313" key="3">
    <source>
        <dbReference type="EMBL" id="ADD93068.1"/>
    </source>
</evidence>
<sequence length="141" mass="15255">MYLIAGAIGAPVFAGGTSGLFTGSTLVASGGYLLAFPVASALIAEGLDRSRKAGFADFKAQILCWSLAMIPVYVFGTLWLAEALSVDLAQAYEWGVEPFLLWDFGKIVLLAFVTTKVWSYESFDEEEQEDVSEDKPVKITV</sequence>
<name>D6PBG7_9ARCH</name>
<organism evidence="3">
    <name type="scientific">uncultured archaeon MedDCM-OCT-S05-C205</name>
    <dbReference type="NCBI Taxonomy" id="743089"/>
    <lineage>
        <taxon>Archaea</taxon>
        <taxon>environmental samples</taxon>
    </lineage>
</organism>
<proteinExistence type="inferred from homology"/>
<dbReference type="EMBL" id="GU942963">
    <property type="protein sequence ID" value="ADD93068.1"/>
    <property type="molecule type" value="Genomic_DNA"/>
</dbReference>
<dbReference type="PIRSF" id="PIRSF016661">
    <property type="entry name" value="BioY"/>
    <property type="match status" value="1"/>
</dbReference>
<dbReference type="Gene3D" id="1.10.1760.20">
    <property type="match status" value="1"/>
</dbReference>
<evidence type="ECO:0000256" key="2">
    <source>
        <dbReference type="SAM" id="Phobius"/>
    </source>
</evidence>